<organism evidence="1 2">
    <name type="scientific">Armillaria novae-zelandiae</name>
    <dbReference type="NCBI Taxonomy" id="153914"/>
    <lineage>
        <taxon>Eukaryota</taxon>
        <taxon>Fungi</taxon>
        <taxon>Dikarya</taxon>
        <taxon>Basidiomycota</taxon>
        <taxon>Agaricomycotina</taxon>
        <taxon>Agaricomycetes</taxon>
        <taxon>Agaricomycetidae</taxon>
        <taxon>Agaricales</taxon>
        <taxon>Marasmiineae</taxon>
        <taxon>Physalacriaceae</taxon>
        <taxon>Armillaria</taxon>
    </lineage>
</organism>
<keyword evidence="2" id="KW-1185">Reference proteome</keyword>
<evidence type="ECO:0000313" key="2">
    <source>
        <dbReference type="Proteomes" id="UP001175227"/>
    </source>
</evidence>
<reference evidence="1" key="1">
    <citation type="submission" date="2023-06" db="EMBL/GenBank/DDBJ databases">
        <authorList>
            <consortium name="Lawrence Berkeley National Laboratory"/>
            <person name="Ahrendt S."/>
            <person name="Sahu N."/>
            <person name="Indic B."/>
            <person name="Wong-Bajracharya J."/>
            <person name="Merenyi Z."/>
            <person name="Ke H.-M."/>
            <person name="Monk M."/>
            <person name="Kocsube S."/>
            <person name="Drula E."/>
            <person name="Lipzen A."/>
            <person name="Balint B."/>
            <person name="Henrissat B."/>
            <person name="Andreopoulos B."/>
            <person name="Martin F.M."/>
            <person name="Harder C.B."/>
            <person name="Rigling D."/>
            <person name="Ford K.L."/>
            <person name="Foster G.D."/>
            <person name="Pangilinan J."/>
            <person name="Papanicolaou A."/>
            <person name="Barry K."/>
            <person name="LaButti K."/>
            <person name="Viragh M."/>
            <person name="Koriabine M."/>
            <person name="Yan M."/>
            <person name="Riley R."/>
            <person name="Champramary S."/>
            <person name="Plett K.L."/>
            <person name="Tsai I.J."/>
            <person name="Slot J."/>
            <person name="Sipos G."/>
            <person name="Plett J."/>
            <person name="Nagy L.G."/>
            <person name="Grigoriev I.V."/>
        </authorList>
    </citation>
    <scope>NUCLEOTIDE SEQUENCE</scope>
    <source>
        <strain evidence="1">ICMP 16352</strain>
    </source>
</reference>
<sequence length="137" mass="15648">MDFIGSPKIVRTEDSTSHWMHEISMKYDSAGYQPGILPKEEDRRVSWIHRYDLAGGWFAKIMNVEELSNIEGSTYETIRADMEHEQTVGVSAAVVRSISLKNLYYLLGAIHVKLTPEEMAYLEEPYVLAVQVIIGHF</sequence>
<proteinExistence type="predicted"/>
<name>A0AA39TCP3_9AGAR</name>
<protein>
    <submittedName>
        <fullName evidence="1">Uncharacterized protein</fullName>
    </submittedName>
</protein>
<dbReference type="Proteomes" id="UP001175227">
    <property type="component" value="Unassembled WGS sequence"/>
</dbReference>
<comment type="caution">
    <text evidence="1">The sequence shown here is derived from an EMBL/GenBank/DDBJ whole genome shotgun (WGS) entry which is preliminary data.</text>
</comment>
<accession>A0AA39TCP3</accession>
<gene>
    <name evidence="1" type="ORF">IW261DRAFT_1564077</name>
</gene>
<dbReference type="EMBL" id="JAUEPR010000010">
    <property type="protein sequence ID" value="KAK0480356.1"/>
    <property type="molecule type" value="Genomic_DNA"/>
</dbReference>
<dbReference type="AlphaFoldDB" id="A0AA39TCP3"/>
<evidence type="ECO:0000313" key="1">
    <source>
        <dbReference type="EMBL" id="KAK0480356.1"/>
    </source>
</evidence>